<accession>A0ABN1C2A3</accession>
<comment type="caution">
    <text evidence="1">The sequence shown here is derived from an EMBL/GenBank/DDBJ whole genome shotgun (WGS) entry which is preliminary data.</text>
</comment>
<evidence type="ECO:0008006" key="3">
    <source>
        <dbReference type="Google" id="ProtNLM"/>
    </source>
</evidence>
<dbReference type="RefSeq" id="WP_343757908.1">
    <property type="nucleotide sequence ID" value="NZ_BAAADB010000014.1"/>
</dbReference>
<organism evidence="1 2">
    <name type="scientific">Deinococcus depolymerans</name>
    <dbReference type="NCBI Taxonomy" id="392408"/>
    <lineage>
        <taxon>Bacteria</taxon>
        <taxon>Thermotogati</taxon>
        <taxon>Deinococcota</taxon>
        <taxon>Deinococci</taxon>
        <taxon>Deinococcales</taxon>
        <taxon>Deinococcaceae</taxon>
        <taxon>Deinococcus</taxon>
    </lineage>
</organism>
<evidence type="ECO:0000313" key="1">
    <source>
        <dbReference type="EMBL" id="GAA0510369.1"/>
    </source>
</evidence>
<gene>
    <name evidence="1" type="ORF">GCM10008937_17790</name>
</gene>
<dbReference type="EMBL" id="BAAADB010000014">
    <property type="protein sequence ID" value="GAA0510369.1"/>
    <property type="molecule type" value="Genomic_DNA"/>
</dbReference>
<proteinExistence type="predicted"/>
<protein>
    <recommendedName>
        <fullName evidence="3">ADP-ribosylation/crystallin J1</fullName>
    </recommendedName>
</protein>
<sequence>MTRDWLDTLFPSNAERTVPWPVVGDTVTLWRPTGLHELRLVADSGWRAWPPRLSDQPIFYPVLNRPYAEEIARDWNAKRNDPPVGFVTEFDVRADVATRYDIQVVGAQNEHQELWLPAEELDAFNAAIIGPIRVVTHFAGKGFTDRIDPVTHLPDVWPGRAQGTRGDL</sequence>
<evidence type="ECO:0000313" key="2">
    <source>
        <dbReference type="Proteomes" id="UP001500191"/>
    </source>
</evidence>
<keyword evidence="2" id="KW-1185">Reference proteome</keyword>
<name>A0ABN1C2A3_9DEIO</name>
<dbReference type="Proteomes" id="UP001500191">
    <property type="component" value="Unassembled WGS sequence"/>
</dbReference>
<reference evidence="1 2" key="1">
    <citation type="journal article" date="2019" name="Int. J. Syst. Evol. Microbiol.">
        <title>The Global Catalogue of Microorganisms (GCM) 10K type strain sequencing project: providing services to taxonomists for standard genome sequencing and annotation.</title>
        <authorList>
            <consortium name="The Broad Institute Genomics Platform"/>
            <consortium name="The Broad Institute Genome Sequencing Center for Infectious Disease"/>
            <person name="Wu L."/>
            <person name="Ma J."/>
        </authorList>
    </citation>
    <scope>NUCLEOTIDE SEQUENCE [LARGE SCALE GENOMIC DNA]</scope>
    <source>
        <strain evidence="1 2">JCM 14368</strain>
    </source>
</reference>